<dbReference type="InterPro" id="IPR036097">
    <property type="entry name" value="HisK_dim/P_sf"/>
</dbReference>
<evidence type="ECO:0000256" key="7">
    <source>
        <dbReference type="SAM" id="Phobius"/>
    </source>
</evidence>
<dbReference type="SUPFAM" id="SSF47384">
    <property type="entry name" value="Homodimeric domain of signal transducing histidine kinase"/>
    <property type="match status" value="1"/>
</dbReference>
<accession>A0AAE4JX30</accession>
<dbReference type="InterPro" id="IPR036890">
    <property type="entry name" value="HATPase_C_sf"/>
</dbReference>
<organism evidence="9 10">
    <name type="scientific">Pseudocalidococcus azoricus BACA0444</name>
    <dbReference type="NCBI Taxonomy" id="2918990"/>
    <lineage>
        <taxon>Bacteria</taxon>
        <taxon>Bacillati</taxon>
        <taxon>Cyanobacteriota</taxon>
        <taxon>Cyanophyceae</taxon>
        <taxon>Acaryochloridales</taxon>
        <taxon>Thermosynechococcaceae</taxon>
        <taxon>Pseudocalidococcus</taxon>
        <taxon>Pseudocalidococcus azoricus</taxon>
    </lineage>
</organism>
<dbReference type="PANTHER" id="PTHR45453:SF1">
    <property type="entry name" value="PHOSPHATE REGULON SENSOR PROTEIN PHOR"/>
    <property type="match status" value="1"/>
</dbReference>
<dbReference type="GO" id="GO:0005886">
    <property type="term" value="C:plasma membrane"/>
    <property type="evidence" value="ECO:0007669"/>
    <property type="project" value="TreeGrafter"/>
</dbReference>
<keyword evidence="3" id="KW-0597">Phosphoprotein</keyword>
<proteinExistence type="predicted"/>
<keyword evidence="6" id="KW-0902">Two-component regulatory system</keyword>
<dbReference type="SMART" id="SM00388">
    <property type="entry name" value="HisKA"/>
    <property type="match status" value="1"/>
</dbReference>
<dbReference type="EMBL" id="JAVMIP010000015">
    <property type="protein sequence ID" value="MDS3861731.1"/>
    <property type="molecule type" value="Genomic_DNA"/>
</dbReference>
<evidence type="ECO:0000256" key="6">
    <source>
        <dbReference type="ARBA" id="ARBA00023012"/>
    </source>
</evidence>
<dbReference type="InterPro" id="IPR005467">
    <property type="entry name" value="His_kinase_dom"/>
</dbReference>
<dbReference type="SMART" id="SM00387">
    <property type="entry name" value="HATPase_c"/>
    <property type="match status" value="1"/>
</dbReference>
<evidence type="ECO:0000256" key="3">
    <source>
        <dbReference type="ARBA" id="ARBA00022553"/>
    </source>
</evidence>
<dbReference type="Pfam" id="PF00512">
    <property type="entry name" value="HisKA"/>
    <property type="match status" value="1"/>
</dbReference>
<dbReference type="AlphaFoldDB" id="A0AAE4JX30"/>
<dbReference type="InterPro" id="IPR003661">
    <property type="entry name" value="HisK_dim/P_dom"/>
</dbReference>
<evidence type="ECO:0000256" key="4">
    <source>
        <dbReference type="ARBA" id="ARBA00022679"/>
    </source>
</evidence>
<dbReference type="InterPro" id="IPR050351">
    <property type="entry name" value="BphY/WalK/GraS-like"/>
</dbReference>
<dbReference type="Gene3D" id="3.30.565.10">
    <property type="entry name" value="Histidine kinase-like ATPase, C-terminal domain"/>
    <property type="match status" value="1"/>
</dbReference>
<keyword evidence="4 9" id="KW-0808">Transferase</keyword>
<keyword evidence="5 9" id="KW-0418">Kinase</keyword>
<dbReference type="PROSITE" id="PS50109">
    <property type="entry name" value="HIS_KIN"/>
    <property type="match status" value="1"/>
</dbReference>
<feature type="transmembrane region" description="Helical" evidence="7">
    <location>
        <begin position="181"/>
        <end position="204"/>
    </location>
</feature>
<dbReference type="Gene3D" id="1.10.287.130">
    <property type="match status" value="1"/>
</dbReference>
<dbReference type="EC" id="2.7.13.3" evidence="2"/>
<comment type="caution">
    <text evidence="9">The sequence shown here is derived from an EMBL/GenBank/DDBJ whole genome shotgun (WGS) entry which is preliminary data.</text>
</comment>
<keyword evidence="7" id="KW-1133">Transmembrane helix</keyword>
<keyword evidence="7" id="KW-0472">Membrane</keyword>
<dbReference type="PRINTS" id="PR00344">
    <property type="entry name" value="BCTRLSENSOR"/>
</dbReference>
<dbReference type="Proteomes" id="UP001268256">
    <property type="component" value="Unassembled WGS sequence"/>
</dbReference>
<keyword evidence="7" id="KW-0812">Transmembrane</keyword>
<feature type="domain" description="Histidine kinase" evidence="8">
    <location>
        <begin position="224"/>
        <end position="441"/>
    </location>
</feature>
<gene>
    <name evidence="9" type="primary">rppB</name>
    <name evidence="9" type="ORF">RIF25_13050</name>
</gene>
<dbReference type="NCBIfam" id="NF041735">
    <property type="entry name" value="hist_kin_RppB"/>
    <property type="match status" value="1"/>
</dbReference>
<dbReference type="PANTHER" id="PTHR45453">
    <property type="entry name" value="PHOSPHATE REGULON SENSOR PROTEIN PHOR"/>
    <property type="match status" value="1"/>
</dbReference>
<evidence type="ECO:0000256" key="5">
    <source>
        <dbReference type="ARBA" id="ARBA00022777"/>
    </source>
</evidence>
<dbReference type="GO" id="GO:0000155">
    <property type="term" value="F:phosphorelay sensor kinase activity"/>
    <property type="evidence" value="ECO:0007669"/>
    <property type="project" value="InterPro"/>
</dbReference>
<dbReference type="InterPro" id="IPR003594">
    <property type="entry name" value="HATPase_dom"/>
</dbReference>
<dbReference type="CDD" id="cd00082">
    <property type="entry name" value="HisKA"/>
    <property type="match status" value="1"/>
</dbReference>
<protein>
    <recommendedName>
        <fullName evidence="2">histidine kinase</fullName>
        <ecNumber evidence="2">2.7.13.3</ecNumber>
    </recommendedName>
</protein>
<dbReference type="GO" id="GO:0016036">
    <property type="term" value="P:cellular response to phosphate starvation"/>
    <property type="evidence" value="ECO:0007669"/>
    <property type="project" value="TreeGrafter"/>
</dbReference>
<name>A0AAE4JX30_9CYAN</name>
<evidence type="ECO:0000259" key="8">
    <source>
        <dbReference type="PROSITE" id="PS50109"/>
    </source>
</evidence>
<dbReference type="FunFam" id="3.30.565.10:FF:000006">
    <property type="entry name" value="Sensor histidine kinase WalK"/>
    <property type="match status" value="1"/>
</dbReference>
<evidence type="ECO:0000313" key="10">
    <source>
        <dbReference type="Proteomes" id="UP001268256"/>
    </source>
</evidence>
<dbReference type="SUPFAM" id="SSF55874">
    <property type="entry name" value="ATPase domain of HSP90 chaperone/DNA topoisomerase II/histidine kinase"/>
    <property type="match status" value="1"/>
</dbReference>
<comment type="catalytic activity">
    <reaction evidence="1">
        <text>ATP + protein L-histidine = ADP + protein N-phospho-L-histidine.</text>
        <dbReference type="EC" id="2.7.13.3"/>
    </reaction>
</comment>
<dbReference type="Pfam" id="PF02518">
    <property type="entry name" value="HATPase_c"/>
    <property type="match status" value="1"/>
</dbReference>
<dbReference type="CDD" id="cd00075">
    <property type="entry name" value="HATPase"/>
    <property type="match status" value="1"/>
</dbReference>
<dbReference type="GO" id="GO:0004721">
    <property type="term" value="F:phosphoprotein phosphatase activity"/>
    <property type="evidence" value="ECO:0007669"/>
    <property type="project" value="TreeGrafter"/>
</dbReference>
<evidence type="ECO:0000256" key="1">
    <source>
        <dbReference type="ARBA" id="ARBA00000085"/>
    </source>
</evidence>
<dbReference type="InterPro" id="IPR049835">
    <property type="entry name" value="RppB"/>
</dbReference>
<sequence length="455" mass="50233">MSEEQLFRQTKLKLAGYYTTVMSLILGICSVAIYQIEAYNQKQSLHRELVSIAGTLHDGLEPVLTRPGQIEPEVERLIPNLCIVVTQCHSLGSVPRIHTLSVFAQSGYYVNFWDLSKTLIATTQPRLNSNIEPNSAAPFLANHHADVYAVTLKLKTVNGQAWGYLEVGRSLEHSQAYLQTLLLYLSIGYPIAVLGIGLASWWLAGIAMQPVADSYEKIQQFTADAAHELRTPIAAMQATLETALTSEGNTNPEKQGMFQTLHRQNLRLNGLIQDLMLLTRLDLNTTPPHFQPCNLNVIVSDLIEEFSAIALEKSIVPALIAEDQLAVIGNEEHLYQLIGNLIINAIHYSPDQGEVDISLQEHKHMAQIKVTDTGPGIPDDAQARIFERFYRVNQDRSRATGGTGLGLAIAQSIAQYHHGHLTVVSQIGLGSTFILELPLARAHPIWPGSSRDQSC</sequence>
<dbReference type="RefSeq" id="WP_322878965.1">
    <property type="nucleotide sequence ID" value="NZ_JAVMIP010000015.1"/>
</dbReference>
<feature type="transmembrane region" description="Helical" evidence="7">
    <location>
        <begin position="15"/>
        <end position="34"/>
    </location>
</feature>
<keyword evidence="10" id="KW-1185">Reference proteome</keyword>
<dbReference type="InterPro" id="IPR004358">
    <property type="entry name" value="Sig_transdc_His_kin-like_C"/>
</dbReference>
<evidence type="ECO:0000256" key="2">
    <source>
        <dbReference type="ARBA" id="ARBA00012438"/>
    </source>
</evidence>
<evidence type="ECO:0000313" key="9">
    <source>
        <dbReference type="EMBL" id="MDS3861731.1"/>
    </source>
</evidence>
<reference evidence="10" key="1">
    <citation type="submission" date="2023-07" db="EMBL/GenBank/DDBJ databases">
        <authorList>
            <person name="Luz R."/>
            <person name="Cordeiro R."/>
            <person name="Fonseca A."/>
            <person name="Goncalves V."/>
        </authorList>
    </citation>
    <scope>NUCLEOTIDE SEQUENCE [LARGE SCALE GENOMIC DNA]</scope>
    <source>
        <strain evidence="10">BACA0444</strain>
    </source>
</reference>